<sequence>MPGGWFFIIYILIKRSLPPFSLSFKGQCQQIDEHFDGKGFFNEFVDPESHGFRKDMIIAVGGNQKPNGPWLGNGSEFQKFQAVDARQPQVTDDDVKLLLLDGLQAFFGTLGYL</sequence>
<accession>X1N259</accession>
<dbReference type="AlphaFoldDB" id="X1N259"/>
<gene>
    <name evidence="1" type="ORF">S06H3_44259</name>
</gene>
<reference evidence="1" key="1">
    <citation type="journal article" date="2014" name="Front. Microbiol.">
        <title>High frequency of phylogenetically diverse reductive dehalogenase-homologous genes in deep subseafloor sedimentary metagenomes.</title>
        <authorList>
            <person name="Kawai M."/>
            <person name="Futagami T."/>
            <person name="Toyoda A."/>
            <person name="Takaki Y."/>
            <person name="Nishi S."/>
            <person name="Hori S."/>
            <person name="Arai W."/>
            <person name="Tsubouchi T."/>
            <person name="Morono Y."/>
            <person name="Uchiyama I."/>
            <person name="Ito T."/>
            <person name="Fujiyama A."/>
            <person name="Inagaki F."/>
            <person name="Takami H."/>
        </authorList>
    </citation>
    <scope>NUCLEOTIDE SEQUENCE</scope>
    <source>
        <strain evidence="1">Expedition CK06-06</strain>
    </source>
</reference>
<dbReference type="EMBL" id="BARV01027508">
    <property type="protein sequence ID" value="GAI38092.1"/>
    <property type="molecule type" value="Genomic_DNA"/>
</dbReference>
<comment type="caution">
    <text evidence="1">The sequence shown here is derived from an EMBL/GenBank/DDBJ whole genome shotgun (WGS) entry which is preliminary data.</text>
</comment>
<name>X1N259_9ZZZZ</name>
<proteinExistence type="predicted"/>
<organism evidence="1">
    <name type="scientific">marine sediment metagenome</name>
    <dbReference type="NCBI Taxonomy" id="412755"/>
    <lineage>
        <taxon>unclassified sequences</taxon>
        <taxon>metagenomes</taxon>
        <taxon>ecological metagenomes</taxon>
    </lineage>
</organism>
<protein>
    <submittedName>
        <fullName evidence="1">Uncharacterized protein</fullName>
    </submittedName>
</protein>
<evidence type="ECO:0000313" key="1">
    <source>
        <dbReference type="EMBL" id="GAI38092.1"/>
    </source>
</evidence>